<dbReference type="PANTHER" id="PTHR12534:SF0">
    <property type="entry name" value="SMALL RIBOSOMAL SUBUNIT PROTEIN US2M"/>
    <property type="match status" value="1"/>
</dbReference>
<evidence type="ECO:0000256" key="1">
    <source>
        <dbReference type="ARBA" id="ARBA00006242"/>
    </source>
</evidence>
<dbReference type="EMBL" id="AP021858">
    <property type="protein sequence ID" value="BBO24538.1"/>
    <property type="molecule type" value="Genomic_DNA"/>
</dbReference>
<protein>
    <recommendedName>
        <fullName evidence="4 5">Small ribosomal subunit protein uS2</fullName>
    </recommendedName>
</protein>
<gene>
    <name evidence="5" type="primary">rpsB</name>
    <name evidence="7" type="ORF">NPRO_21330</name>
</gene>
<dbReference type="Gene3D" id="1.10.287.610">
    <property type="entry name" value="Helix hairpin bin"/>
    <property type="match status" value="1"/>
</dbReference>
<feature type="compositionally biased region" description="Low complexity" evidence="6">
    <location>
        <begin position="266"/>
        <end position="291"/>
    </location>
</feature>
<dbReference type="KEGG" id="npy:NPRO_21330"/>
<comment type="similarity">
    <text evidence="1 5">Belongs to the universal ribosomal protein uS2 family.</text>
</comment>
<proteinExistence type="inferred from homology"/>
<keyword evidence="2 5" id="KW-0689">Ribosomal protein</keyword>
<evidence type="ECO:0000256" key="5">
    <source>
        <dbReference type="HAMAP-Rule" id="MF_00291"/>
    </source>
</evidence>
<dbReference type="PANTHER" id="PTHR12534">
    <property type="entry name" value="30S RIBOSOMAL PROTEIN S2 PROKARYOTIC AND ORGANELLAR"/>
    <property type="match status" value="1"/>
</dbReference>
<dbReference type="PRINTS" id="PR00395">
    <property type="entry name" value="RIBOSOMALS2"/>
</dbReference>
<dbReference type="GO" id="GO:0022627">
    <property type="term" value="C:cytosolic small ribosomal subunit"/>
    <property type="evidence" value="ECO:0007669"/>
    <property type="project" value="TreeGrafter"/>
</dbReference>
<dbReference type="CDD" id="cd01425">
    <property type="entry name" value="RPS2"/>
    <property type="match status" value="1"/>
</dbReference>
<keyword evidence="3 5" id="KW-0687">Ribonucleoprotein</keyword>
<reference evidence="7" key="1">
    <citation type="journal article" name="DNA Res.">
        <title>The physiological potential of anammox bacteria as revealed by their core genome structure.</title>
        <authorList>
            <person name="Okubo T."/>
            <person name="Toyoda A."/>
            <person name="Fukuhara K."/>
            <person name="Uchiyama I."/>
            <person name="Harigaya Y."/>
            <person name="Kuroiwa M."/>
            <person name="Suzuki T."/>
            <person name="Murakami Y."/>
            <person name="Suwa Y."/>
            <person name="Takami H."/>
        </authorList>
    </citation>
    <scope>NUCLEOTIDE SEQUENCE</scope>
    <source>
        <strain evidence="7">317325-2</strain>
    </source>
</reference>
<name>A0A809RD19_9BACT</name>
<sequence>MAQLSMKELLESGVHFGHQTRRWNPKMKRYIYGARNGIYIVDLHQTIKLFEDALEFVKSIVEDNGTILFVGTKKQAQSAVKEAAQRSGQYWVNERWLGGMLTNWKTIQLRVQRLKELDRMEEDGYLARLPKKEMLKRREERDKLNRYLEGIRDMDRMPSCLVVIDVNKEAIAIHEARKLDIPIVAIVDTNCDPDLVDYVIPGNDDAIRAIRLVAGKIAEAILEAKAIDEGLTEGTLTPEGEAVDEAIVFGDVEEELLRAFSGDSGGASSAQAQPAGEVAVAEAAPEPAPAEAAEEEAGSDLDDLDEESI</sequence>
<dbReference type="AlphaFoldDB" id="A0A809RD19"/>
<dbReference type="Gene3D" id="3.40.50.10490">
    <property type="entry name" value="Glucose-6-phosphate isomerase like protein, domain 1"/>
    <property type="match status" value="1"/>
</dbReference>
<evidence type="ECO:0000313" key="8">
    <source>
        <dbReference type="Proteomes" id="UP000662873"/>
    </source>
</evidence>
<evidence type="ECO:0000256" key="4">
    <source>
        <dbReference type="ARBA" id="ARBA00035256"/>
    </source>
</evidence>
<dbReference type="SUPFAM" id="SSF52313">
    <property type="entry name" value="Ribosomal protein S2"/>
    <property type="match status" value="1"/>
</dbReference>
<dbReference type="FunFam" id="1.10.287.610:FF:000001">
    <property type="entry name" value="30S ribosomal protein S2"/>
    <property type="match status" value="1"/>
</dbReference>
<dbReference type="Pfam" id="PF00318">
    <property type="entry name" value="Ribosomal_S2"/>
    <property type="match status" value="1"/>
</dbReference>
<dbReference type="Proteomes" id="UP000662873">
    <property type="component" value="Chromosome"/>
</dbReference>
<dbReference type="InterPro" id="IPR023591">
    <property type="entry name" value="Ribosomal_uS2_flav_dom_sf"/>
</dbReference>
<dbReference type="GO" id="GO:0006412">
    <property type="term" value="P:translation"/>
    <property type="evidence" value="ECO:0007669"/>
    <property type="project" value="UniProtKB-UniRule"/>
</dbReference>
<evidence type="ECO:0000256" key="3">
    <source>
        <dbReference type="ARBA" id="ARBA00023274"/>
    </source>
</evidence>
<dbReference type="InterPro" id="IPR001865">
    <property type="entry name" value="Ribosomal_uS2"/>
</dbReference>
<evidence type="ECO:0000256" key="2">
    <source>
        <dbReference type="ARBA" id="ARBA00022980"/>
    </source>
</evidence>
<dbReference type="InterPro" id="IPR005706">
    <property type="entry name" value="Ribosomal_uS2_bac/mit/plastid"/>
</dbReference>
<evidence type="ECO:0000256" key="6">
    <source>
        <dbReference type="SAM" id="MobiDB-lite"/>
    </source>
</evidence>
<dbReference type="PROSITE" id="PS00962">
    <property type="entry name" value="RIBOSOMAL_S2_1"/>
    <property type="match status" value="1"/>
</dbReference>
<dbReference type="HAMAP" id="MF_00291_B">
    <property type="entry name" value="Ribosomal_uS2_B"/>
    <property type="match status" value="1"/>
</dbReference>
<organism evidence="7 8">
    <name type="scientific">Candidatus Nitrosymbiomonas proteolyticus</name>
    <dbReference type="NCBI Taxonomy" id="2608984"/>
    <lineage>
        <taxon>Bacteria</taxon>
        <taxon>Bacillati</taxon>
        <taxon>Armatimonadota</taxon>
        <taxon>Armatimonadota incertae sedis</taxon>
        <taxon>Candidatus Nitrosymbiomonas</taxon>
    </lineage>
</organism>
<dbReference type="GO" id="GO:0003735">
    <property type="term" value="F:structural constituent of ribosome"/>
    <property type="evidence" value="ECO:0007669"/>
    <property type="project" value="InterPro"/>
</dbReference>
<dbReference type="InterPro" id="IPR018130">
    <property type="entry name" value="Ribosomal_uS2_CS"/>
</dbReference>
<feature type="region of interest" description="Disordered" evidence="6">
    <location>
        <begin position="261"/>
        <end position="309"/>
    </location>
</feature>
<dbReference type="NCBIfam" id="TIGR01011">
    <property type="entry name" value="rpsB_bact"/>
    <property type="match status" value="1"/>
</dbReference>
<accession>A0A809RD19</accession>
<evidence type="ECO:0000313" key="7">
    <source>
        <dbReference type="EMBL" id="BBO24538.1"/>
    </source>
</evidence>
<feature type="compositionally biased region" description="Acidic residues" evidence="6">
    <location>
        <begin position="292"/>
        <end position="309"/>
    </location>
</feature>